<organism evidence="4 5">
    <name type="scientific">Vagococcus allomyrinae</name>
    <dbReference type="NCBI Taxonomy" id="2794353"/>
    <lineage>
        <taxon>Bacteria</taxon>
        <taxon>Bacillati</taxon>
        <taxon>Bacillota</taxon>
        <taxon>Bacilli</taxon>
        <taxon>Lactobacillales</taxon>
        <taxon>Enterococcaceae</taxon>
        <taxon>Vagococcus</taxon>
    </lineage>
</organism>
<evidence type="ECO:0000313" key="4">
    <source>
        <dbReference type="EMBL" id="MBP1039542.1"/>
    </source>
</evidence>
<evidence type="ECO:0000256" key="3">
    <source>
        <dbReference type="ARBA" id="ARBA00022629"/>
    </source>
</evidence>
<dbReference type="InterPro" id="IPR036390">
    <property type="entry name" value="WH_DNA-bd_sf"/>
</dbReference>
<dbReference type="Proteomes" id="UP000674938">
    <property type="component" value="Unassembled WGS sequence"/>
</dbReference>
<comment type="function">
    <text evidence="1">Transcriptional repressor of xylose-utilizing enzymes.</text>
</comment>
<comment type="similarity">
    <text evidence="2">Belongs to the ROK (NagC/XylR) family.</text>
</comment>
<keyword evidence="3" id="KW-0859">Xylose metabolism</keyword>
<name>A0A940P7U3_9ENTE</name>
<dbReference type="Pfam" id="PF00480">
    <property type="entry name" value="ROK"/>
    <property type="match status" value="1"/>
</dbReference>
<dbReference type="RefSeq" id="WP_209524445.1">
    <property type="nucleotide sequence ID" value="NZ_JAEEGA010000001.1"/>
</dbReference>
<evidence type="ECO:0000313" key="5">
    <source>
        <dbReference type="Proteomes" id="UP000674938"/>
    </source>
</evidence>
<sequence length="394" mass="44522">MKLTKKQQLLRHNVLDKIYAKGPISRIDISKETGITPATVSEITGHFITDHLIHETGEVIPEETKSGRKKISLDISAEHGFYIGTELSEKYLSFCLCDNKGTLYEKKVIKATHTQHRNLDEGVFIDALQTFILHCHDYQPQAVGVALPGHFDQEQKRILTNNAFWKQFDLQRVMESIELPLYFDNNVQCMTTAQRLFSPENRDPNFIFFHVGRGMFCSCMYQGQLYGKENILVGEVGHTIVHPEGELCECGKRGCLQTYASEAWIIKKSQLLFDNSDTTYLRQLATDRDNLTIDLILKTYNLGDEGVITILHNAIKYLAITINNLAMMIDSKKIFIHGELFNEGLLSDLLKEAIEKNTTILTTGETLEVELKEYSHLNGAIAACGLCVSETLLG</sequence>
<comment type="caution">
    <text evidence="4">The sequence shown here is derived from an EMBL/GenBank/DDBJ whole genome shotgun (WGS) entry which is preliminary data.</text>
</comment>
<dbReference type="InterPro" id="IPR043129">
    <property type="entry name" value="ATPase_NBD"/>
</dbReference>
<evidence type="ECO:0000256" key="1">
    <source>
        <dbReference type="ARBA" id="ARBA00002486"/>
    </source>
</evidence>
<dbReference type="InterPro" id="IPR000600">
    <property type="entry name" value="ROK"/>
</dbReference>
<dbReference type="SUPFAM" id="SSF53067">
    <property type="entry name" value="Actin-like ATPase domain"/>
    <property type="match status" value="2"/>
</dbReference>
<reference evidence="4" key="1">
    <citation type="submission" date="2020-12" db="EMBL/GenBank/DDBJ databases">
        <title>Vagococcus allomyrinae sp. nov. and Enterococcus lavae sp. nov., isolated from the larvae of Allomyrina dichotoma.</title>
        <authorList>
            <person name="Lee S.D."/>
        </authorList>
    </citation>
    <scope>NUCLEOTIDE SEQUENCE</scope>
    <source>
        <strain evidence="4">BWB3-3</strain>
    </source>
</reference>
<accession>A0A940P7U3</accession>
<dbReference type="PANTHER" id="PTHR18964">
    <property type="entry name" value="ROK (REPRESSOR, ORF, KINASE) FAMILY"/>
    <property type="match status" value="1"/>
</dbReference>
<dbReference type="AlphaFoldDB" id="A0A940P7U3"/>
<dbReference type="EMBL" id="JAEEGA010000001">
    <property type="protein sequence ID" value="MBP1039542.1"/>
    <property type="molecule type" value="Genomic_DNA"/>
</dbReference>
<keyword evidence="3" id="KW-0119">Carbohydrate metabolism</keyword>
<dbReference type="Gene3D" id="3.30.420.40">
    <property type="match status" value="2"/>
</dbReference>
<proteinExistence type="inferred from homology"/>
<dbReference type="GO" id="GO:0042732">
    <property type="term" value="P:D-xylose metabolic process"/>
    <property type="evidence" value="ECO:0007669"/>
    <property type="project" value="UniProtKB-KW"/>
</dbReference>
<dbReference type="InterPro" id="IPR036388">
    <property type="entry name" value="WH-like_DNA-bd_sf"/>
</dbReference>
<gene>
    <name evidence="4" type="ORF">I6N95_00840</name>
</gene>
<keyword evidence="5" id="KW-1185">Reference proteome</keyword>
<dbReference type="PANTHER" id="PTHR18964:SF149">
    <property type="entry name" value="BIFUNCTIONAL UDP-N-ACETYLGLUCOSAMINE 2-EPIMERASE_N-ACETYLMANNOSAMINE KINASE"/>
    <property type="match status" value="1"/>
</dbReference>
<evidence type="ECO:0000256" key="2">
    <source>
        <dbReference type="ARBA" id="ARBA00006479"/>
    </source>
</evidence>
<dbReference type="Gene3D" id="1.10.10.10">
    <property type="entry name" value="Winged helix-like DNA-binding domain superfamily/Winged helix DNA-binding domain"/>
    <property type="match status" value="1"/>
</dbReference>
<protein>
    <submittedName>
        <fullName evidence="4">ROK family protein</fullName>
    </submittedName>
</protein>
<dbReference type="SUPFAM" id="SSF46785">
    <property type="entry name" value="Winged helix' DNA-binding domain"/>
    <property type="match status" value="1"/>
</dbReference>